<gene>
    <name evidence="1" type="ORF">MTIM_32370</name>
</gene>
<evidence type="ECO:0000313" key="1">
    <source>
        <dbReference type="EMBL" id="GFG97358.1"/>
    </source>
</evidence>
<dbReference type="EMBL" id="BLLA01000001">
    <property type="protein sequence ID" value="GFG97358.1"/>
    <property type="molecule type" value="Genomic_DNA"/>
</dbReference>
<dbReference type="Proteomes" id="UP000465301">
    <property type="component" value="Unassembled WGS sequence"/>
</dbReference>
<keyword evidence="2" id="KW-1185">Reference proteome</keyword>
<comment type="caution">
    <text evidence="1">The sequence shown here is derived from an EMBL/GenBank/DDBJ whole genome shotgun (WGS) entry which is preliminary data.</text>
</comment>
<dbReference type="RefSeq" id="WP_163711507.1">
    <property type="nucleotide sequence ID" value="NZ_BLLA01000001.1"/>
</dbReference>
<sequence length="421" mass="44972">MTADDGQDCDRQSGVDADFIENLDALARDLGGVEALAAAALAEEPLDQGIASRISHAPAGLTYDGITEYNRRRRMAEGWGAADLTDIIDPVAAQQLDEWRTSARIPWERSDLVVVGVAGFLGALGNLYDTQVDAVALSGLSWLKKSDFLRGWEKDAARLSIDHTGPKFGGPAHRVRSAGHDIGRFFNALNQVRTGAFKGTVWDDGNRIVEVVTTTRSGTPFAQASEVHVALALLLKHWAADFVTPMSLPLPGWSLLYEMPNRDLRKFAHDAYAGTNSGDGLNLRSGILSPGLGLFATEVIIRTQTHLSAYRDAGDPRLTTAGAAKRTEMLLAAHSAAGAVSLSKTVAAAVAGETLVAVRNLNIPVLMQIGMLALKTCSDAAARTAEHAPSWMQILEDEAATWMLPQAAAVADSLAESNWHT</sequence>
<accession>A0A7I9Z901</accession>
<name>A0A7I9Z901_9MYCO</name>
<organism evidence="1 2">
    <name type="scientific">Mycobacterium timonense</name>
    <dbReference type="NCBI Taxonomy" id="701043"/>
    <lineage>
        <taxon>Bacteria</taxon>
        <taxon>Bacillati</taxon>
        <taxon>Actinomycetota</taxon>
        <taxon>Actinomycetes</taxon>
        <taxon>Mycobacteriales</taxon>
        <taxon>Mycobacteriaceae</taxon>
        <taxon>Mycobacterium</taxon>
        <taxon>Mycobacterium avium complex (MAC)</taxon>
    </lineage>
</organism>
<evidence type="ECO:0000313" key="2">
    <source>
        <dbReference type="Proteomes" id="UP000465301"/>
    </source>
</evidence>
<protein>
    <submittedName>
        <fullName evidence="1">Uncharacterized protein</fullName>
    </submittedName>
</protein>
<dbReference type="AlphaFoldDB" id="A0A7I9Z901"/>
<proteinExistence type="predicted"/>
<reference evidence="1 2" key="1">
    <citation type="journal article" date="2019" name="Emerg. Microbes Infect.">
        <title>Comprehensive subspecies identification of 175 nontuberculous mycobacteria species based on 7547 genomic profiles.</title>
        <authorList>
            <person name="Matsumoto Y."/>
            <person name="Kinjo T."/>
            <person name="Motooka D."/>
            <person name="Nabeya D."/>
            <person name="Jung N."/>
            <person name="Uechi K."/>
            <person name="Horii T."/>
            <person name="Iida T."/>
            <person name="Fujita J."/>
            <person name="Nakamura S."/>
        </authorList>
    </citation>
    <scope>NUCLEOTIDE SEQUENCE [LARGE SCALE GENOMIC DNA]</scope>
    <source>
        <strain evidence="1 2">JCM 30726</strain>
    </source>
</reference>